<evidence type="ECO:0000256" key="1">
    <source>
        <dbReference type="ARBA" id="ARBA00023239"/>
    </source>
</evidence>
<dbReference type="Gene3D" id="3.20.20.140">
    <property type="entry name" value="Metal-dependent hydrolases"/>
    <property type="match status" value="1"/>
</dbReference>
<dbReference type="GO" id="GO:0005737">
    <property type="term" value="C:cytoplasm"/>
    <property type="evidence" value="ECO:0007669"/>
    <property type="project" value="TreeGrafter"/>
</dbReference>
<dbReference type="InterPro" id="IPR032466">
    <property type="entry name" value="Metal_Hydrolase"/>
</dbReference>
<accession>A0A6J4P2E8</accession>
<reference evidence="3" key="1">
    <citation type="submission" date="2020-02" db="EMBL/GenBank/DDBJ databases">
        <authorList>
            <person name="Meier V. D."/>
        </authorList>
    </citation>
    <scope>NUCLEOTIDE SEQUENCE</scope>
    <source>
        <strain evidence="3">AVDCRST_MAG01</strain>
    </source>
</reference>
<proteinExistence type="predicted"/>
<organism evidence="3">
    <name type="scientific">uncultured Rubrobacteraceae bacterium</name>
    <dbReference type="NCBI Taxonomy" id="349277"/>
    <lineage>
        <taxon>Bacteria</taxon>
        <taxon>Bacillati</taxon>
        <taxon>Actinomycetota</taxon>
        <taxon>Rubrobacteria</taxon>
        <taxon>Rubrobacterales</taxon>
        <taxon>Rubrobacteraceae</taxon>
        <taxon>environmental samples</taxon>
    </lineage>
</organism>
<dbReference type="SUPFAM" id="SSF51556">
    <property type="entry name" value="Metallo-dependent hydrolases"/>
    <property type="match status" value="1"/>
</dbReference>
<evidence type="ECO:0000313" key="3">
    <source>
        <dbReference type="EMBL" id="CAA9399071.1"/>
    </source>
</evidence>
<dbReference type="PANTHER" id="PTHR21240:SF28">
    <property type="entry name" value="ISO-OROTATE DECARBOXYLASE (EUROFUNG)"/>
    <property type="match status" value="1"/>
</dbReference>
<gene>
    <name evidence="3" type="ORF">AVDCRST_MAG01-01-931</name>
</gene>
<dbReference type="Pfam" id="PF04909">
    <property type="entry name" value="Amidohydro_2"/>
    <property type="match status" value="1"/>
</dbReference>
<dbReference type="EMBL" id="CADCUW010000141">
    <property type="protein sequence ID" value="CAA9399071.1"/>
    <property type="molecule type" value="Genomic_DNA"/>
</dbReference>
<feature type="domain" description="Amidohydrolase-related" evidence="2">
    <location>
        <begin position="38"/>
        <end position="276"/>
    </location>
</feature>
<keyword evidence="1" id="KW-0456">Lyase</keyword>
<dbReference type="GO" id="GO:0016831">
    <property type="term" value="F:carboxy-lyase activity"/>
    <property type="evidence" value="ECO:0007669"/>
    <property type="project" value="InterPro"/>
</dbReference>
<protein>
    <recommendedName>
        <fullName evidence="2">Amidohydrolase-related domain-containing protein</fullName>
    </recommendedName>
</protein>
<dbReference type="GO" id="GO:0019748">
    <property type="term" value="P:secondary metabolic process"/>
    <property type="evidence" value="ECO:0007669"/>
    <property type="project" value="TreeGrafter"/>
</dbReference>
<name>A0A6J4P2E8_9ACTN</name>
<dbReference type="GO" id="GO:0016787">
    <property type="term" value="F:hydrolase activity"/>
    <property type="evidence" value="ECO:0007669"/>
    <property type="project" value="InterPro"/>
</dbReference>
<dbReference type="InterPro" id="IPR006680">
    <property type="entry name" value="Amidohydro-rel"/>
</dbReference>
<dbReference type="PANTHER" id="PTHR21240">
    <property type="entry name" value="2-AMINO-3-CARBOXYLMUCONATE-6-SEMIALDEHYDE DECARBOXYLASE"/>
    <property type="match status" value="1"/>
</dbReference>
<sequence length="277" mass="30729">MATETERKTGVEALTSGTMAAVWEWVQNKIPDGAEVFDAHAHIGADVDGRTMTAEGMRERMEAAGISRSIVFPLNDPNARDDYSGPNEVVWNAHEEYPGFFVPFFRLNPHLDYDGEFSRCLDRGFRGLKLHPVSQQFELDDPRVVRLFAMAAEADLPVLIHAGFAMERIVEPLLPTVERHPNLRLILGHAAMVEVLEAVRRFGDHPNVLFETSVVRAKDLYVLFSTLDPSRISYGSDIPYGDFPSTLHSALAAADAAGVPDEALPGILSGNIRRWFS</sequence>
<evidence type="ECO:0000259" key="2">
    <source>
        <dbReference type="Pfam" id="PF04909"/>
    </source>
</evidence>
<dbReference type="InterPro" id="IPR032465">
    <property type="entry name" value="ACMSD"/>
</dbReference>
<dbReference type="AlphaFoldDB" id="A0A6J4P2E8"/>